<proteinExistence type="predicted"/>
<protein>
    <submittedName>
        <fullName evidence="2">Uncharacterized protein</fullName>
    </submittedName>
</protein>
<accession>A0A3S5CTK9</accession>
<organism evidence="2 3">
    <name type="scientific">Protopolystoma xenopodis</name>
    <dbReference type="NCBI Taxonomy" id="117903"/>
    <lineage>
        <taxon>Eukaryota</taxon>
        <taxon>Metazoa</taxon>
        <taxon>Spiralia</taxon>
        <taxon>Lophotrochozoa</taxon>
        <taxon>Platyhelminthes</taxon>
        <taxon>Monogenea</taxon>
        <taxon>Polyopisthocotylea</taxon>
        <taxon>Polystomatidea</taxon>
        <taxon>Polystomatidae</taxon>
        <taxon>Protopolystoma</taxon>
    </lineage>
</organism>
<name>A0A3S5CTK9_9PLAT</name>
<evidence type="ECO:0000256" key="1">
    <source>
        <dbReference type="SAM" id="MobiDB-lite"/>
    </source>
</evidence>
<sequence>MCQGSACIKLFATFVGFQSIEKPLIRQLSERQRRAALTACFGGGHALDASPVLARRSSPSSSTISASVSLLSHSASVTSVSSSQNSSAITHTCCPISPSPSDSLSPCPSPCPASISPSSSPSLSPSQSPCPSSTLVSPSSQATQLPFRSAFPNQTGVTSNGSGVSLLLESAHLPLINPTSGISTNSSITACIAPLLLYPPTSPLVTGTTPAASTTMLSKEQTHCISALKRTVANSPMALPSVTQVGEGIPNDVAVDVTWWVDSTHTRDVSVESSRLAAASLPFTSSSRPSGLVSS</sequence>
<dbReference type="Proteomes" id="UP000784294">
    <property type="component" value="Unassembled WGS sequence"/>
</dbReference>
<dbReference type="AlphaFoldDB" id="A0A3S5CTK9"/>
<feature type="region of interest" description="Disordered" evidence="1">
    <location>
        <begin position="115"/>
        <end position="137"/>
    </location>
</feature>
<evidence type="ECO:0000313" key="2">
    <source>
        <dbReference type="EMBL" id="VEL35811.1"/>
    </source>
</evidence>
<keyword evidence="3" id="KW-1185">Reference proteome</keyword>
<gene>
    <name evidence="2" type="ORF">PXEA_LOCUS29251</name>
</gene>
<evidence type="ECO:0000313" key="3">
    <source>
        <dbReference type="Proteomes" id="UP000784294"/>
    </source>
</evidence>
<comment type="caution">
    <text evidence="2">The sequence shown here is derived from an EMBL/GenBank/DDBJ whole genome shotgun (WGS) entry which is preliminary data.</text>
</comment>
<feature type="compositionally biased region" description="Low complexity" evidence="1">
    <location>
        <begin position="115"/>
        <end position="133"/>
    </location>
</feature>
<dbReference type="EMBL" id="CAAALY010250744">
    <property type="protein sequence ID" value="VEL35811.1"/>
    <property type="molecule type" value="Genomic_DNA"/>
</dbReference>
<reference evidence="2" key="1">
    <citation type="submission" date="2018-11" db="EMBL/GenBank/DDBJ databases">
        <authorList>
            <consortium name="Pathogen Informatics"/>
        </authorList>
    </citation>
    <scope>NUCLEOTIDE SEQUENCE</scope>
</reference>